<organism evidence="1 2">
    <name type="scientific">Piloderma croceum (strain F 1598)</name>
    <dbReference type="NCBI Taxonomy" id="765440"/>
    <lineage>
        <taxon>Eukaryota</taxon>
        <taxon>Fungi</taxon>
        <taxon>Dikarya</taxon>
        <taxon>Basidiomycota</taxon>
        <taxon>Agaricomycotina</taxon>
        <taxon>Agaricomycetes</taxon>
        <taxon>Agaricomycetidae</taxon>
        <taxon>Atheliales</taxon>
        <taxon>Atheliaceae</taxon>
        <taxon>Piloderma</taxon>
    </lineage>
</organism>
<name>A0A0C3EYL5_PILCF</name>
<dbReference type="InterPro" id="IPR012340">
    <property type="entry name" value="NA-bd_OB-fold"/>
</dbReference>
<gene>
    <name evidence="1" type="ORF">PILCRDRAFT_736717</name>
</gene>
<reference evidence="1 2" key="1">
    <citation type="submission" date="2014-04" db="EMBL/GenBank/DDBJ databases">
        <authorList>
            <consortium name="DOE Joint Genome Institute"/>
            <person name="Kuo A."/>
            <person name="Tarkka M."/>
            <person name="Buscot F."/>
            <person name="Kohler A."/>
            <person name="Nagy L.G."/>
            <person name="Floudas D."/>
            <person name="Copeland A."/>
            <person name="Barry K.W."/>
            <person name="Cichocki N."/>
            <person name="Veneault-Fourrey C."/>
            <person name="LaButti K."/>
            <person name="Lindquist E.A."/>
            <person name="Lipzen A."/>
            <person name="Lundell T."/>
            <person name="Morin E."/>
            <person name="Murat C."/>
            <person name="Sun H."/>
            <person name="Tunlid A."/>
            <person name="Henrissat B."/>
            <person name="Grigoriev I.V."/>
            <person name="Hibbett D.S."/>
            <person name="Martin F."/>
            <person name="Nordberg H.P."/>
            <person name="Cantor M.N."/>
            <person name="Hua S.X."/>
        </authorList>
    </citation>
    <scope>NUCLEOTIDE SEQUENCE [LARGE SCALE GENOMIC DNA]</scope>
    <source>
        <strain evidence="1 2">F 1598</strain>
    </source>
</reference>
<evidence type="ECO:0000313" key="1">
    <source>
        <dbReference type="EMBL" id="KIM72831.1"/>
    </source>
</evidence>
<dbReference type="AlphaFoldDB" id="A0A0C3EYL5"/>
<dbReference type="EMBL" id="KN833105">
    <property type="protein sequence ID" value="KIM72831.1"/>
    <property type="molecule type" value="Genomic_DNA"/>
</dbReference>
<evidence type="ECO:0008006" key="3">
    <source>
        <dbReference type="Google" id="ProtNLM"/>
    </source>
</evidence>
<reference evidence="2" key="2">
    <citation type="submission" date="2015-01" db="EMBL/GenBank/DDBJ databases">
        <title>Evolutionary Origins and Diversification of the Mycorrhizal Mutualists.</title>
        <authorList>
            <consortium name="DOE Joint Genome Institute"/>
            <consortium name="Mycorrhizal Genomics Consortium"/>
            <person name="Kohler A."/>
            <person name="Kuo A."/>
            <person name="Nagy L.G."/>
            <person name="Floudas D."/>
            <person name="Copeland A."/>
            <person name="Barry K.W."/>
            <person name="Cichocki N."/>
            <person name="Veneault-Fourrey C."/>
            <person name="LaButti K."/>
            <person name="Lindquist E.A."/>
            <person name="Lipzen A."/>
            <person name="Lundell T."/>
            <person name="Morin E."/>
            <person name="Murat C."/>
            <person name="Riley R."/>
            <person name="Ohm R."/>
            <person name="Sun H."/>
            <person name="Tunlid A."/>
            <person name="Henrissat B."/>
            <person name="Grigoriev I.V."/>
            <person name="Hibbett D.S."/>
            <person name="Martin F."/>
        </authorList>
    </citation>
    <scope>NUCLEOTIDE SEQUENCE [LARGE SCALE GENOMIC DNA]</scope>
    <source>
        <strain evidence="2">F 1598</strain>
    </source>
</reference>
<protein>
    <recommendedName>
        <fullName evidence="3">tRNA-binding domain-containing protein</fullName>
    </recommendedName>
</protein>
<keyword evidence="2" id="KW-1185">Reference proteome</keyword>
<dbReference type="Gene3D" id="2.40.50.140">
    <property type="entry name" value="Nucleic acid-binding proteins"/>
    <property type="match status" value="1"/>
</dbReference>
<proteinExistence type="predicted"/>
<accession>A0A0C3EYL5</accession>
<evidence type="ECO:0000313" key="2">
    <source>
        <dbReference type="Proteomes" id="UP000054166"/>
    </source>
</evidence>
<sequence>MEKEVNSESEKDILCTFGLVVQGIAGTYKVLPCRFYSPSSPCLGCTTSSLDLSSSSPAAALPTKSSNVFYRCRCESRNGTNGSGVKMPFCHRFVCRRVHRYIVANCSLPVDTIANATKVTPNLKARIPSYLLSLTLSASLHAEHQNLHKKPHYISSAQLISQHTVADLEGANLLALINFPRKQIGSKMSDCLVTGVLPMDVDPEVKRANTVFVRPWMPEAAPEGLKGVEPGAEVGVIPGVDKLVETNPRDLTWDEFMKVHIYVGKVEVVHGSTRSDRDATLREVRLDVNFGDEVGKKLALLWLQQSVLDVEQLLGRQILAVTNLDVKPGSEAANWFENGTAAILTVNGKTVLEPAREVEIGYRLA</sequence>
<dbReference type="Proteomes" id="UP000054166">
    <property type="component" value="Unassembled WGS sequence"/>
</dbReference>
<dbReference type="InParanoid" id="A0A0C3EYL5"/>
<dbReference type="HOGENOM" id="CLU_758916_0_0_1"/>
<dbReference type="OrthoDB" id="3262563at2759"/>